<dbReference type="AlphaFoldDB" id="A0A840DNK4"/>
<dbReference type="Gene3D" id="1.10.3710.10">
    <property type="entry name" value="DNA polymerase III clamp loader subunits, C-terminal domain"/>
    <property type="match status" value="1"/>
</dbReference>
<dbReference type="Gene3D" id="3.40.50.300">
    <property type="entry name" value="P-loop containing nucleotide triphosphate hydrolases"/>
    <property type="match status" value="1"/>
</dbReference>
<dbReference type="CDD" id="cd18139">
    <property type="entry name" value="HLD_clamp_RarA"/>
    <property type="match status" value="1"/>
</dbReference>
<reference evidence="5 6" key="1">
    <citation type="submission" date="2020-08" db="EMBL/GenBank/DDBJ databases">
        <title>Sequencing the genomes of 1000 actinobacteria strains.</title>
        <authorList>
            <person name="Klenk H.-P."/>
        </authorList>
    </citation>
    <scope>NUCLEOTIDE SEQUENCE [LARGE SCALE GENOMIC DNA]</scope>
    <source>
        <strain evidence="5 6">DSM 27064</strain>
    </source>
</reference>
<dbReference type="Pfam" id="PF00004">
    <property type="entry name" value="AAA"/>
    <property type="match status" value="1"/>
</dbReference>
<protein>
    <submittedName>
        <fullName evidence="5">Putative ATPase</fullName>
    </submittedName>
</protein>
<dbReference type="GO" id="GO:0016887">
    <property type="term" value="F:ATP hydrolysis activity"/>
    <property type="evidence" value="ECO:0007669"/>
    <property type="project" value="InterPro"/>
</dbReference>
<evidence type="ECO:0000256" key="2">
    <source>
        <dbReference type="ARBA" id="ARBA00022741"/>
    </source>
</evidence>
<dbReference type="Proteomes" id="UP000571183">
    <property type="component" value="Unassembled WGS sequence"/>
</dbReference>
<dbReference type="GO" id="GO:0003677">
    <property type="term" value="F:DNA binding"/>
    <property type="evidence" value="ECO:0007669"/>
    <property type="project" value="InterPro"/>
</dbReference>
<sequence>MESGQTFAGRAVRQPLAVRMRPSTLTEVVGQQHILYPGSPLMQLAESDTSGVSVILWGPPGTGKTTIAQALARSSGKKFVELSAVTAGIKDVRQVMEEALRGRDLFNTQTVLFLDEIHRFSKAQQDALLPGVENGWVTLVAATTENPSFSVISPLLSRSLQVTLQPLRDPDLQTLLERAIAAPQGLAGAVTCTPEALQALVQFAAGDARRALTTLEAVAAAVLAGEGGSTLPEEGPETPEITAEVVAKIADRALLRYDKNGDQHYDVTSAFIKSIRGSNPDAALHYLARMIAAGEDPRFIARRLMVHAAEDIGMADPQALVVATAAAQATQLIGLPEARLPLAEATIYLATAPKSNAVIRGIDAALADVQAGKCGVVPLHLRDAHYPGAKKLGHGVGYQYPHNDPRGVLPQQYLPDTLQGTKYYVPARHGKEAVIAERLQAIRDITDR</sequence>
<dbReference type="InterPro" id="IPR003959">
    <property type="entry name" value="ATPase_AAA_core"/>
</dbReference>
<comment type="caution">
    <text evidence="5">The sequence shown here is derived from an EMBL/GenBank/DDBJ whole genome shotgun (WGS) entry which is preliminary data.</text>
</comment>
<gene>
    <name evidence="5" type="ORF">F5897_000969</name>
</gene>
<dbReference type="Pfam" id="PF12002">
    <property type="entry name" value="MgsA_C"/>
    <property type="match status" value="1"/>
</dbReference>
<dbReference type="InterPro" id="IPR008921">
    <property type="entry name" value="DNA_pol3_clamp-load_cplx_C"/>
</dbReference>
<dbReference type="GO" id="GO:0000731">
    <property type="term" value="P:DNA synthesis involved in DNA repair"/>
    <property type="evidence" value="ECO:0007669"/>
    <property type="project" value="TreeGrafter"/>
</dbReference>
<evidence type="ECO:0000313" key="5">
    <source>
        <dbReference type="EMBL" id="MBB4071657.1"/>
    </source>
</evidence>
<comment type="similarity">
    <text evidence="1">Belongs to the AAA ATPase family. RarA/MGS1/WRNIP1 subfamily.</text>
</comment>
<dbReference type="FunFam" id="1.10.3710.10:FF:000003">
    <property type="entry name" value="ATPase, AAA family protein"/>
    <property type="match status" value="1"/>
</dbReference>
<accession>A0A840DNK4</accession>
<dbReference type="SUPFAM" id="SSF48019">
    <property type="entry name" value="post-AAA+ oligomerization domain-like"/>
    <property type="match status" value="1"/>
</dbReference>
<dbReference type="PANTHER" id="PTHR13779">
    <property type="entry name" value="WERNER HELICASE-INTERACTING PROTEIN 1 FAMILY MEMBER"/>
    <property type="match status" value="1"/>
</dbReference>
<dbReference type="EMBL" id="JACIFD010000008">
    <property type="protein sequence ID" value="MBB4071657.1"/>
    <property type="molecule type" value="Genomic_DNA"/>
</dbReference>
<evidence type="ECO:0000256" key="1">
    <source>
        <dbReference type="ARBA" id="ARBA00008959"/>
    </source>
</evidence>
<keyword evidence="6" id="KW-1185">Reference proteome</keyword>
<dbReference type="GO" id="GO:0017116">
    <property type="term" value="F:single-stranded DNA helicase activity"/>
    <property type="evidence" value="ECO:0007669"/>
    <property type="project" value="TreeGrafter"/>
</dbReference>
<dbReference type="FunFam" id="3.40.50.300:FF:000345">
    <property type="entry name" value="AAA family ATPase"/>
    <property type="match status" value="1"/>
</dbReference>
<dbReference type="Gene3D" id="1.20.272.10">
    <property type="match status" value="1"/>
</dbReference>
<dbReference type="Pfam" id="PF16193">
    <property type="entry name" value="AAA_assoc_2"/>
    <property type="match status" value="1"/>
</dbReference>
<keyword evidence="2" id="KW-0547">Nucleotide-binding</keyword>
<dbReference type="InterPro" id="IPR027417">
    <property type="entry name" value="P-loop_NTPase"/>
</dbReference>
<dbReference type="Gene3D" id="1.10.8.60">
    <property type="match status" value="1"/>
</dbReference>
<keyword evidence="3" id="KW-0067">ATP-binding</keyword>
<evidence type="ECO:0000259" key="4">
    <source>
        <dbReference type="SMART" id="SM00382"/>
    </source>
</evidence>
<proteinExistence type="inferred from homology"/>
<dbReference type="GO" id="GO:0008047">
    <property type="term" value="F:enzyme activator activity"/>
    <property type="evidence" value="ECO:0007669"/>
    <property type="project" value="TreeGrafter"/>
</dbReference>
<dbReference type="SMART" id="SM00382">
    <property type="entry name" value="AAA"/>
    <property type="match status" value="1"/>
</dbReference>
<organism evidence="5 6">
    <name type="scientific">Canibacter oris</name>
    <dbReference type="NCBI Taxonomy" id="1365628"/>
    <lineage>
        <taxon>Bacteria</taxon>
        <taxon>Bacillati</taxon>
        <taxon>Actinomycetota</taxon>
        <taxon>Actinomycetes</taxon>
        <taxon>Micrococcales</taxon>
        <taxon>Microbacteriaceae</taxon>
        <taxon>Canibacter</taxon>
    </lineage>
</organism>
<dbReference type="SUPFAM" id="SSF52540">
    <property type="entry name" value="P-loop containing nucleoside triphosphate hydrolases"/>
    <property type="match status" value="1"/>
</dbReference>
<dbReference type="GO" id="GO:0005524">
    <property type="term" value="F:ATP binding"/>
    <property type="evidence" value="ECO:0007669"/>
    <property type="project" value="UniProtKB-KW"/>
</dbReference>
<name>A0A840DNK4_9MICO</name>
<evidence type="ECO:0000313" key="6">
    <source>
        <dbReference type="Proteomes" id="UP000571183"/>
    </source>
</evidence>
<evidence type="ECO:0000256" key="3">
    <source>
        <dbReference type="ARBA" id="ARBA00022840"/>
    </source>
</evidence>
<dbReference type="InterPro" id="IPR003593">
    <property type="entry name" value="AAA+_ATPase"/>
</dbReference>
<dbReference type="InterPro" id="IPR032423">
    <property type="entry name" value="AAA_assoc_2"/>
</dbReference>
<feature type="domain" description="AAA+ ATPase" evidence="4">
    <location>
        <begin position="50"/>
        <end position="167"/>
    </location>
</feature>
<dbReference type="InterPro" id="IPR051314">
    <property type="entry name" value="AAA_ATPase_RarA/MGS1/WRNIP1"/>
</dbReference>
<dbReference type="InterPro" id="IPR021886">
    <property type="entry name" value="MgsA_C"/>
</dbReference>
<dbReference type="RefSeq" id="WP_183304676.1">
    <property type="nucleotide sequence ID" value="NZ_JACIFD010000008.1"/>
</dbReference>
<dbReference type="GO" id="GO:0006261">
    <property type="term" value="P:DNA-templated DNA replication"/>
    <property type="evidence" value="ECO:0007669"/>
    <property type="project" value="TreeGrafter"/>
</dbReference>
<dbReference type="FunFam" id="1.20.272.10:FF:000001">
    <property type="entry name" value="Putative AAA family ATPase"/>
    <property type="match status" value="1"/>
</dbReference>
<dbReference type="PANTHER" id="PTHR13779:SF7">
    <property type="entry name" value="ATPASE WRNIP1"/>
    <property type="match status" value="1"/>
</dbReference>
<dbReference type="CDD" id="cd00009">
    <property type="entry name" value="AAA"/>
    <property type="match status" value="1"/>
</dbReference>